<evidence type="ECO:0000313" key="2">
    <source>
        <dbReference type="EMBL" id="RVU42014.1"/>
    </source>
</evidence>
<name>A0A437R5G7_9GAMM</name>
<dbReference type="EMBL" id="SACS01000001">
    <property type="protein sequence ID" value="RVU42014.1"/>
    <property type="molecule type" value="Genomic_DNA"/>
</dbReference>
<dbReference type="InterPro" id="IPR013879">
    <property type="entry name" value="DUF1761"/>
</dbReference>
<accession>A0A437R5G7</accession>
<sequence length="131" mass="14274">MDINYLAVVVAAISAFMLGGLWYSPVLFGKRWMQEVGLTEQQLQHGNMKVIFGGALLFNLLSAAMFALFLGPAPSLMLGVGAGFAAGFCWVAASFGVCYLFERRSIALFLINGGYCTVQFTLYGLIFGLWH</sequence>
<keyword evidence="3" id="KW-1185">Reference proteome</keyword>
<dbReference type="Proteomes" id="UP000283077">
    <property type="component" value="Unassembled WGS sequence"/>
</dbReference>
<evidence type="ECO:0000313" key="3">
    <source>
        <dbReference type="Proteomes" id="UP000283077"/>
    </source>
</evidence>
<gene>
    <name evidence="2" type="ORF">EOE67_02175</name>
</gene>
<proteinExistence type="predicted"/>
<feature type="transmembrane region" description="Helical" evidence="1">
    <location>
        <begin position="108"/>
        <end position="130"/>
    </location>
</feature>
<feature type="transmembrane region" description="Helical" evidence="1">
    <location>
        <begin position="76"/>
        <end position="101"/>
    </location>
</feature>
<organism evidence="2 3">
    <name type="scientific">Rheinheimera riviphila</name>
    <dbReference type="NCBI Taxonomy" id="1834037"/>
    <lineage>
        <taxon>Bacteria</taxon>
        <taxon>Pseudomonadati</taxon>
        <taxon>Pseudomonadota</taxon>
        <taxon>Gammaproteobacteria</taxon>
        <taxon>Chromatiales</taxon>
        <taxon>Chromatiaceae</taxon>
        <taxon>Rheinheimera</taxon>
    </lineage>
</organism>
<keyword evidence="1" id="KW-0472">Membrane</keyword>
<feature type="transmembrane region" description="Helical" evidence="1">
    <location>
        <begin position="6"/>
        <end position="29"/>
    </location>
</feature>
<evidence type="ECO:0000256" key="1">
    <source>
        <dbReference type="SAM" id="Phobius"/>
    </source>
</evidence>
<comment type="caution">
    <text evidence="2">The sequence shown here is derived from an EMBL/GenBank/DDBJ whole genome shotgun (WGS) entry which is preliminary data.</text>
</comment>
<feature type="transmembrane region" description="Helical" evidence="1">
    <location>
        <begin position="50"/>
        <end position="70"/>
    </location>
</feature>
<keyword evidence="1" id="KW-0812">Transmembrane</keyword>
<keyword evidence="1" id="KW-1133">Transmembrane helix</keyword>
<protein>
    <submittedName>
        <fullName evidence="2">DUF1761 domain-containing protein</fullName>
    </submittedName>
</protein>
<dbReference type="Pfam" id="PF08570">
    <property type="entry name" value="DUF1761"/>
    <property type="match status" value="1"/>
</dbReference>
<reference evidence="2 3" key="1">
    <citation type="submission" date="2019-01" db="EMBL/GenBank/DDBJ databases">
        <authorList>
            <person name="Chen W.-M."/>
        </authorList>
    </citation>
    <scope>NUCLEOTIDE SEQUENCE [LARGE SCALE GENOMIC DNA]</scope>
    <source>
        <strain evidence="2 3">KYPC3</strain>
    </source>
</reference>
<dbReference type="AlphaFoldDB" id="A0A437R5G7"/>
<dbReference type="RefSeq" id="WP_127697391.1">
    <property type="nucleotide sequence ID" value="NZ_SACS01000001.1"/>
</dbReference>
<dbReference type="OrthoDB" id="333057at2"/>